<dbReference type="KEGG" id="fax:FUAX_53450"/>
<evidence type="ECO:0000313" key="1">
    <source>
        <dbReference type="EMBL" id="BDD12913.1"/>
    </source>
</evidence>
<keyword evidence="1" id="KW-0614">Plasmid</keyword>
<name>A0AAU9CS24_9BACT</name>
<organism evidence="1 2">
    <name type="scientific">Fulvitalea axinellae</name>
    <dbReference type="NCBI Taxonomy" id="1182444"/>
    <lineage>
        <taxon>Bacteria</taxon>
        <taxon>Pseudomonadati</taxon>
        <taxon>Bacteroidota</taxon>
        <taxon>Cytophagia</taxon>
        <taxon>Cytophagales</taxon>
        <taxon>Persicobacteraceae</taxon>
        <taxon>Fulvitalea</taxon>
    </lineage>
</organism>
<proteinExistence type="predicted"/>
<keyword evidence="2" id="KW-1185">Reference proteome</keyword>
<sequence>MKAMSRIRFTLLVAFLLTGVKCFGQKSKEKCISVWNSQMAKPDNPFTIDLRTVDFSTFAEIDSVCFEKVVSGTRIGVSYPFSRYDYRLYKRLDSSVFLVGLEGGAGGVERYCALVEAEKNSVRMVAKLAGDCSFEFLDLARVDIKGRTVKVKKLKRRIDCDSGELVAEDSLGGFEVVF</sequence>
<reference evidence="1 2" key="1">
    <citation type="submission" date="2021-12" db="EMBL/GenBank/DDBJ databases">
        <title>Genome sequencing of bacteria with rrn-lacking chromosome and rrn-plasmid.</title>
        <authorList>
            <person name="Anda M."/>
            <person name="Iwasaki W."/>
        </authorList>
    </citation>
    <scope>NUCLEOTIDE SEQUENCE [LARGE SCALE GENOMIC DNA]</scope>
    <source>
        <strain evidence="1 2">DSM 100852</strain>
        <plasmid evidence="1 2">pFA8</plasmid>
    </source>
</reference>
<evidence type="ECO:0000313" key="2">
    <source>
        <dbReference type="Proteomes" id="UP001348817"/>
    </source>
</evidence>
<geneLocation type="plasmid" evidence="1 2">
    <name>pFA8</name>
</geneLocation>
<dbReference type="Proteomes" id="UP001348817">
    <property type="component" value="Plasmid pFA8"/>
</dbReference>
<dbReference type="AlphaFoldDB" id="A0AAU9CS24"/>
<accession>A0AAU9CS24</accession>
<gene>
    <name evidence="1" type="ORF">FUAX_53450</name>
</gene>
<protein>
    <submittedName>
        <fullName evidence="1">Uncharacterized protein</fullName>
    </submittedName>
</protein>
<dbReference type="EMBL" id="AP025322">
    <property type="protein sequence ID" value="BDD12913.1"/>
    <property type="molecule type" value="Genomic_DNA"/>
</dbReference>